<dbReference type="InterPro" id="IPR011546">
    <property type="entry name" value="Pept_M41_FtsH_extracell"/>
</dbReference>
<dbReference type="GO" id="GO:0004176">
    <property type="term" value="F:ATP-dependent peptidase activity"/>
    <property type="evidence" value="ECO:0007669"/>
    <property type="project" value="InterPro"/>
</dbReference>
<accession>A0A8J3IA23</accession>
<evidence type="ECO:0000256" key="4">
    <source>
        <dbReference type="ARBA" id="ARBA00022670"/>
    </source>
</evidence>
<feature type="transmembrane region" description="Helical" evidence="15">
    <location>
        <begin position="181"/>
        <end position="206"/>
    </location>
</feature>
<evidence type="ECO:0000256" key="9">
    <source>
        <dbReference type="ARBA" id="ARBA00022833"/>
    </source>
</evidence>
<dbReference type="InterPro" id="IPR003593">
    <property type="entry name" value="AAA+_ATPase"/>
</dbReference>
<proteinExistence type="inferred from homology"/>
<evidence type="ECO:0000256" key="11">
    <source>
        <dbReference type="ARBA" id="ARBA00022989"/>
    </source>
</evidence>
<dbReference type="GO" id="GO:0006508">
    <property type="term" value="P:proteolysis"/>
    <property type="evidence" value="ECO:0007669"/>
    <property type="project" value="UniProtKB-KW"/>
</dbReference>
<evidence type="ECO:0000256" key="1">
    <source>
        <dbReference type="ARBA" id="ARBA00004370"/>
    </source>
</evidence>
<feature type="domain" description="AAA+ ATPase" evidence="18">
    <location>
        <begin position="311"/>
        <end position="449"/>
    </location>
</feature>
<dbReference type="Proteomes" id="UP000612362">
    <property type="component" value="Unassembled WGS sequence"/>
</dbReference>
<dbReference type="GO" id="GO:0005524">
    <property type="term" value="F:ATP binding"/>
    <property type="evidence" value="ECO:0007669"/>
    <property type="project" value="UniProtKB-UniRule"/>
</dbReference>
<dbReference type="HAMAP" id="MF_01458">
    <property type="entry name" value="FtsH"/>
    <property type="match status" value="1"/>
</dbReference>
<comment type="function">
    <text evidence="15">Acts as a processive, ATP-dependent zinc metallopeptidase for both cytoplasmic and membrane proteins. Plays a role in the quality control of integral membrane proteins.</text>
</comment>
<dbReference type="Pfam" id="PF00004">
    <property type="entry name" value="AAA"/>
    <property type="match status" value="1"/>
</dbReference>
<keyword evidence="5 15" id="KW-0812">Transmembrane</keyword>
<reference evidence="19" key="1">
    <citation type="submission" date="2020-10" db="EMBL/GenBank/DDBJ databases">
        <title>Taxonomic study of unclassified bacteria belonging to the class Ktedonobacteria.</title>
        <authorList>
            <person name="Yabe S."/>
            <person name="Wang C.M."/>
            <person name="Zheng Y."/>
            <person name="Sakai Y."/>
            <person name="Cavaletti L."/>
            <person name="Monciardini P."/>
            <person name="Donadio S."/>
        </authorList>
    </citation>
    <scope>NUCLEOTIDE SEQUENCE</scope>
    <source>
        <strain evidence="19">SOSP1-1</strain>
    </source>
</reference>
<feature type="active site" evidence="15">
    <location>
        <position position="540"/>
    </location>
</feature>
<dbReference type="PROSITE" id="PS00674">
    <property type="entry name" value="AAA"/>
    <property type="match status" value="1"/>
</dbReference>
<dbReference type="GO" id="GO:0004222">
    <property type="term" value="F:metalloendopeptidase activity"/>
    <property type="evidence" value="ECO:0007669"/>
    <property type="project" value="InterPro"/>
</dbReference>
<comment type="caution">
    <text evidence="19">The sequence shown here is derived from an EMBL/GenBank/DDBJ whole genome shotgun (WGS) entry which is preliminary data.</text>
</comment>
<evidence type="ECO:0000259" key="18">
    <source>
        <dbReference type="SMART" id="SM00382"/>
    </source>
</evidence>
<evidence type="ECO:0000256" key="8">
    <source>
        <dbReference type="ARBA" id="ARBA00022801"/>
    </source>
</evidence>
<evidence type="ECO:0000256" key="12">
    <source>
        <dbReference type="ARBA" id="ARBA00023049"/>
    </source>
</evidence>
<dbReference type="SUPFAM" id="SSF52540">
    <property type="entry name" value="P-loop containing nucleoside triphosphate hydrolases"/>
    <property type="match status" value="1"/>
</dbReference>
<keyword evidence="3 15" id="KW-1003">Cell membrane</keyword>
<keyword evidence="8 15" id="KW-0378">Hydrolase</keyword>
<dbReference type="InterPro" id="IPR027417">
    <property type="entry name" value="P-loop_NTPase"/>
</dbReference>
<feature type="binding site" evidence="15">
    <location>
        <position position="539"/>
    </location>
    <ligand>
        <name>Zn(2+)</name>
        <dbReference type="ChEBI" id="CHEBI:29105"/>
        <note>catalytic</note>
    </ligand>
</feature>
<dbReference type="Pfam" id="PF06480">
    <property type="entry name" value="FtsH_ext"/>
    <property type="match status" value="1"/>
</dbReference>
<gene>
    <name evidence="19" type="primary">ftsH_5</name>
    <name evidence="15" type="synonym">ftsH</name>
    <name evidence="19" type="ORF">KSX_83540</name>
</gene>
<keyword evidence="20" id="KW-1185">Reference proteome</keyword>
<dbReference type="Gene3D" id="1.20.58.760">
    <property type="entry name" value="Peptidase M41"/>
    <property type="match status" value="1"/>
</dbReference>
<comment type="subunit">
    <text evidence="15">Homohexamer.</text>
</comment>
<dbReference type="NCBIfam" id="TIGR01241">
    <property type="entry name" value="FtsH_fam"/>
    <property type="match status" value="1"/>
</dbReference>
<keyword evidence="11 15" id="KW-1133">Transmembrane helix</keyword>
<sequence>MDDNAGRHNKLPKWNGQRRRPVEDYGRKAWQFFRGEQHALWTVALLVALLALSFAVASQLRPPIPTIPTSNGEMAISYSGFVQMVEEGNVLAVNIRGNEIRALLSQPAQVNSKQAGTSISQQNQDVLVWDRYVSTGNSADGKALDSERALHTQMPVNGDGRLMPLLLSKHIQVRTLPVTQVAVWLMYLWRSLPFLVFALVMFVYFWTRKHTNLEKSIDQRVSQLGKSRARRFERVKEGSSRRDEEYKDQARSSTTLMNSESMIRARTARLSSEKRVTFADVAGIDEVREELEEIVQFLRAPERYNKLGARIPCGALLVGPPGTGKTLLARAVAGEARVPFFSMSASEFVEMFVGVGASRVRDLFNQARQASPSVVFIDEIDAVGRKRSMRMGGNDERDQTLNQLLVELDGFDERHAVVVMAATNRADILDNALLRPGRFDRRIMVSPPDRVGREAILRVHTRKNPLDPDVSLERLARMTTGMTGADLANLVNESALVAARRNLDTVSHQCFEDALARVQLGALRPLVMNEHERRIIAVHEAGHALVAHYLPAADAVNRVTILPRGQSLGVTQFINEDDRYNYSREYLMAKIAVGLGGRVAEELTFGMSQVTTGAENDFQVVTNLAKRMVTRWGMSQEVGLVFADHQAEEGSYAFNMDRQSALPGQTLALDGSGKPVWHSDFSRAYHAANPQPAFVSPQSPLGSNLKGLVDAEITRLIDEGHALATRTLSEHNEQLHLLADALIEHEALDCEHFELLVGKKQI</sequence>
<dbReference type="InterPro" id="IPR000642">
    <property type="entry name" value="Peptidase_M41"/>
</dbReference>
<dbReference type="InterPro" id="IPR037219">
    <property type="entry name" value="Peptidase_M41-like"/>
</dbReference>
<dbReference type="PANTHER" id="PTHR23076">
    <property type="entry name" value="METALLOPROTEASE M41 FTSH"/>
    <property type="match status" value="1"/>
</dbReference>
<feature type="binding site" evidence="15">
    <location>
        <position position="617"/>
    </location>
    <ligand>
        <name>Zn(2+)</name>
        <dbReference type="ChEBI" id="CHEBI:29105"/>
        <note>catalytic</note>
    </ligand>
</feature>
<comment type="similarity">
    <text evidence="2 15">In the C-terminal section; belongs to the peptidase M41 family.</text>
</comment>
<name>A0A8J3IA23_9CHLR</name>
<dbReference type="SUPFAM" id="SSF140990">
    <property type="entry name" value="FtsH protease domain-like"/>
    <property type="match status" value="1"/>
</dbReference>
<comment type="subcellular location">
    <subcellularLocation>
        <location evidence="15">Cell membrane</location>
        <topology evidence="15">Multi-pass membrane protein</topology>
        <orientation evidence="15">Cytoplasmic side</orientation>
    </subcellularLocation>
    <subcellularLocation>
        <location evidence="1">Membrane</location>
    </subcellularLocation>
</comment>
<feature type="region of interest" description="Disordered" evidence="17">
    <location>
        <begin position="233"/>
        <end position="255"/>
    </location>
</feature>
<evidence type="ECO:0000256" key="15">
    <source>
        <dbReference type="HAMAP-Rule" id="MF_01458"/>
    </source>
</evidence>
<dbReference type="GO" id="GO:0030163">
    <property type="term" value="P:protein catabolic process"/>
    <property type="evidence" value="ECO:0007669"/>
    <property type="project" value="UniProtKB-UniRule"/>
</dbReference>
<dbReference type="InterPro" id="IPR003959">
    <property type="entry name" value="ATPase_AAA_core"/>
</dbReference>
<evidence type="ECO:0000256" key="5">
    <source>
        <dbReference type="ARBA" id="ARBA00022692"/>
    </source>
</evidence>
<organism evidence="19 20">
    <name type="scientific">Ktedonospora formicarum</name>
    <dbReference type="NCBI Taxonomy" id="2778364"/>
    <lineage>
        <taxon>Bacteria</taxon>
        <taxon>Bacillati</taxon>
        <taxon>Chloroflexota</taxon>
        <taxon>Ktedonobacteria</taxon>
        <taxon>Ktedonobacterales</taxon>
        <taxon>Ktedonobacteraceae</taxon>
        <taxon>Ktedonospora</taxon>
    </lineage>
</organism>
<keyword evidence="7 15" id="KW-0547">Nucleotide-binding</keyword>
<comment type="similarity">
    <text evidence="14 15">In the central section; belongs to the AAA ATPase family.</text>
</comment>
<dbReference type="Pfam" id="PF17862">
    <property type="entry name" value="AAA_lid_3"/>
    <property type="match status" value="1"/>
</dbReference>
<dbReference type="SMART" id="SM00382">
    <property type="entry name" value="AAA"/>
    <property type="match status" value="1"/>
</dbReference>
<feature type="binding site" evidence="15">
    <location>
        <position position="543"/>
    </location>
    <ligand>
        <name>Zn(2+)</name>
        <dbReference type="ChEBI" id="CHEBI:29105"/>
        <note>catalytic</note>
    </ligand>
</feature>
<dbReference type="EC" id="3.4.24.-" evidence="15"/>
<keyword evidence="12 15" id="KW-0482">Metalloprotease</keyword>
<dbReference type="FunFam" id="3.40.50.300:FF:000001">
    <property type="entry name" value="ATP-dependent zinc metalloprotease FtsH"/>
    <property type="match status" value="1"/>
</dbReference>
<dbReference type="RefSeq" id="WP_220199247.1">
    <property type="nucleotide sequence ID" value="NZ_BNJF01000007.1"/>
</dbReference>
<comment type="similarity">
    <text evidence="16">Belongs to the AAA ATPase family.</text>
</comment>
<feature type="binding site" evidence="15">
    <location>
        <begin position="319"/>
        <end position="326"/>
    </location>
    <ligand>
        <name>ATP</name>
        <dbReference type="ChEBI" id="CHEBI:30616"/>
    </ligand>
</feature>
<evidence type="ECO:0000313" key="20">
    <source>
        <dbReference type="Proteomes" id="UP000612362"/>
    </source>
</evidence>
<evidence type="ECO:0000256" key="13">
    <source>
        <dbReference type="ARBA" id="ARBA00023136"/>
    </source>
</evidence>
<keyword evidence="4 15" id="KW-0645">Protease</keyword>
<dbReference type="EMBL" id="BNJF01000007">
    <property type="protein sequence ID" value="GHO50191.1"/>
    <property type="molecule type" value="Genomic_DNA"/>
</dbReference>
<dbReference type="InterPro" id="IPR041569">
    <property type="entry name" value="AAA_lid_3"/>
</dbReference>
<dbReference type="Pfam" id="PF01434">
    <property type="entry name" value="Peptidase_M41"/>
    <property type="match status" value="2"/>
</dbReference>
<evidence type="ECO:0000256" key="16">
    <source>
        <dbReference type="RuleBase" id="RU003651"/>
    </source>
</evidence>
<feature type="compositionally biased region" description="Basic and acidic residues" evidence="17">
    <location>
        <begin position="233"/>
        <end position="250"/>
    </location>
</feature>
<evidence type="ECO:0000256" key="10">
    <source>
        <dbReference type="ARBA" id="ARBA00022840"/>
    </source>
</evidence>
<evidence type="ECO:0000256" key="17">
    <source>
        <dbReference type="SAM" id="MobiDB-lite"/>
    </source>
</evidence>
<comment type="cofactor">
    <cofactor evidence="15">
        <name>Zn(2+)</name>
        <dbReference type="ChEBI" id="CHEBI:29105"/>
    </cofactor>
    <text evidence="15">Binds 1 zinc ion per subunit.</text>
</comment>
<feature type="transmembrane region" description="Helical" evidence="15">
    <location>
        <begin position="38"/>
        <end position="57"/>
    </location>
</feature>
<dbReference type="Gene3D" id="1.10.8.60">
    <property type="match status" value="1"/>
</dbReference>
<evidence type="ECO:0000256" key="6">
    <source>
        <dbReference type="ARBA" id="ARBA00022723"/>
    </source>
</evidence>
<evidence type="ECO:0000256" key="14">
    <source>
        <dbReference type="ARBA" id="ARBA00061570"/>
    </source>
</evidence>
<evidence type="ECO:0000256" key="7">
    <source>
        <dbReference type="ARBA" id="ARBA00022741"/>
    </source>
</evidence>
<dbReference type="InterPro" id="IPR005936">
    <property type="entry name" value="FtsH"/>
</dbReference>
<dbReference type="GO" id="GO:0008270">
    <property type="term" value="F:zinc ion binding"/>
    <property type="evidence" value="ECO:0007669"/>
    <property type="project" value="UniProtKB-UniRule"/>
</dbReference>
<keyword evidence="9 15" id="KW-0862">Zinc</keyword>
<dbReference type="GO" id="GO:0005886">
    <property type="term" value="C:plasma membrane"/>
    <property type="evidence" value="ECO:0007669"/>
    <property type="project" value="UniProtKB-SubCell"/>
</dbReference>
<dbReference type="InterPro" id="IPR003960">
    <property type="entry name" value="ATPase_AAA_CS"/>
</dbReference>
<keyword evidence="10 15" id="KW-0067">ATP-binding</keyword>
<evidence type="ECO:0000256" key="3">
    <source>
        <dbReference type="ARBA" id="ARBA00022475"/>
    </source>
</evidence>
<dbReference type="FunFam" id="1.10.8.60:FF:000001">
    <property type="entry name" value="ATP-dependent zinc metalloprotease FtsH"/>
    <property type="match status" value="1"/>
</dbReference>
<keyword evidence="13 15" id="KW-0472">Membrane</keyword>
<dbReference type="CDD" id="cd19501">
    <property type="entry name" value="RecA-like_FtsH"/>
    <property type="match status" value="1"/>
</dbReference>
<dbReference type="Gene3D" id="3.30.720.210">
    <property type="match status" value="1"/>
</dbReference>
<evidence type="ECO:0000313" key="19">
    <source>
        <dbReference type="EMBL" id="GHO50191.1"/>
    </source>
</evidence>
<keyword evidence="6 15" id="KW-0479">Metal-binding</keyword>
<evidence type="ECO:0000256" key="2">
    <source>
        <dbReference type="ARBA" id="ARBA00010044"/>
    </source>
</evidence>
<dbReference type="GO" id="GO:0016887">
    <property type="term" value="F:ATP hydrolysis activity"/>
    <property type="evidence" value="ECO:0007669"/>
    <property type="project" value="UniProtKB-UniRule"/>
</dbReference>
<dbReference type="AlphaFoldDB" id="A0A8J3IA23"/>
<protein>
    <recommendedName>
        <fullName evidence="15">ATP-dependent zinc metalloprotease FtsH</fullName>
        <ecNumber evidence="15">3.4.24.-</ecNumber>
    </recommendedName>
</protein>
<dbReference type="PANTHER" id="PTHR23076:SF97">
    <property type="entry name" value="ATP-DEPENDENT ZINC METALLOPROTEASE YME1L1"/>
    <property type="match status" value="1"/>
</dbReference>
<dbReference type="Gene3D" id="3.40.50.300">
    <property type="entry name" value="P-loop containing nucleotide triphosphate hydrolases"/>
    <property type="match status" value="1"/>
</dbReference>